<sequence>MADRRHGPAALLLAGTTLVALGLVGCSDDEPAVGSNGDGDPAAGLQVRPVLGMLAELECEPRDVPEPPGNTAADEEAALCDLDGSGYRLGPAVVGQEGVEAADLYRTGDAWRIQVTLDPEASDAVAGLAEDAASSDSQVALVVDGLVLNAPTVGGTIGGTLQLIGSWTGAQAEDYRARITP</sequence>
<dbReference type="AlphaFoldDB" id="A0A6J6UBN0"/>
<dbReference type="Gene3D" id="3.30.1360.200">
    <property type="match status" value="1"/>
</dbReference>
<proteinExistence type="predicted"/>
<dbReference type="Pfam" id="PF22599">
    <property type="entry name" value="SecDF_P1_head"/>
    <property type="match status" value="1"/>
</dbReference>
<evidence type="ECO:0000259" key="1">
    <source>
        <dbReference type="Pfam" id="PF22599"/>
    </source>
</evidence>
<feature type="domain" description="SecDF P1 head subdomain" evidence="1">
    <location>
        <begin position="106"/>
        <end position="174"/>
    </location>
</feature>
<protein>
    <submittedName>
        <fullName evidence="2">Unannotated protein</fullName>
    </submittedName>
</protein>
<organism evidence="2">
    <name type="scientific">freshwater metagenome</name>
    <dbReference type="NCBI Taxonomy" id="449393"/>
    <lineage>
        <taxon>unclassified sequences</taxon>
        <taxon>metagenomes</taxon>
        <taxon>ecological metagenomes</taxon>
    </lineage>
</organism>
<dbReference type="InterPro" id="IPR054384">
    <property type="entry name" value="SecDF_P1_head"/>
</dbReference>
<gene>
    <name evidence="2" type="ORF">UFOPK2761_02343</name>
</gene>
<dbReference type="EMBL" id="CAEZYQ010000019">
    <property type="protein sequence ID" value="CAB4756544.1"/>
    <property type="molecule type" value="Genomic_DNA"/>
</dbReference>
<name>A0A6J6UBN0_9ZZZZ</name>
<evidence type="ECO:0000313" key="2">
    <source>
        <dbReference type="EMBL" id="CAB4756544.1"/>
    </source>
</evidence>
<dbReference type="PROSITE" id="PS51257">
    <property type="entry name" value="PROKAR_LIPOPROTEIN"/>
    <property type="match status" value="1"/>
</dbReference>
<reference evidence="2" key="1">
    <citation type="submission" date="2020-05" db="EMBL/GenBank/DDBJ databases">
        <authorList>
            <person name="Chiriac C."/>
            <person name="Salcher M."/>
            <person name="Ghai R."/>
            <person name="Kavagutti S V."/>
        </authorList>
    </citation>
    <scope>NUCLEOTIDE SEQUENCE</scope>
</reference>
<accession>A0A6J6UBN0</accession>